<gene>
    <name evidence="2" type="ORF">OESDEN_24570</name>
</gene>
<protein>
    <submittedName>
        <fullName evidence="2">Uncharacterized protein</fullName>
    </submittedName>
</protein>
<dbReference type="Proteomes" id="UP000053660">
    <property type="component" value="Unassembled WGS sequence"/>
</dbReference>
<feature type="region of interest" description="Disordered" evidence="1">
    <location>
        <begin position="20"/>
        <end position="46"/>
    </location>
</feature>
<organism evidence="2 3">
    <name type="scientific">Oesophagostomum dentatum</name>
    <name type="common">Nodular worm</name>
    <dbReference type="NCBI Taxonomy" id="61180"/>
    <lineage>
        <taxon>Eukaryota</taxon>
        <taxon>Metazoa</taxon>
        <taxon>Ecdysozoa</taxon>
        <taxon>Nematoda</taxon>
        <taxon>Chromadorea</taxon>
        <taxon>Rhabditida</taxon>
        <taxon>Rhabditina</taxon>
        <taxon>Rhabditomorpha</taxon>
        <taxon>Strongyloidea</taxon>
        <taxon>Strongylidae</taxon>
        <taxon>Oesophagostomum</taxon>
    </lineage>
</organism>
<proteinExistence type="predicted"/>
<evidence type="ECO:0000313" key="2">
    <source>
        <dbReference type="EMBL" id="KHJ75813.1"/>
    </source>
</evidence>
<evidence type="ECO:0000313" key="3">
    <source>
        <dbReference type="Proteomes" id="UP000053660"/>
    </source>
</evidence>
<sequence length="169" mass="19352">MPGKLDHASVVAYTVGRRDSKRDVNSPVLNGINGHHEMNCPADEDNGEEAVETRTVNVNMENFTRMDKATCCATLTMRDGDTAKASINIRIRSPSESPAVRYRRSRPPTDYPLRDMVEPRSPDRPERPISPYEQLPVSFIENLRRSFLNVFLTWTKRTDLIAHFAWFNM</sequence>
<reference evidence="2 3" key="1">
    <citation type="submission" date="2014-03" db="EMBL/GenBank/DDBJ databases">
        <title>Draft genome of the hookworm Oesophagostomum dentatum.</title>
        <authorList>
            <person name="Mitreva M."/>
        </authorList>
    </citation>
    <scope>NUCLEOTIDE SEQUENCE [LARGE SCALE GENOMIC DNA]</scope>
    <source>
        <strain evidence="2 3">OD-Hann</strain>
    </source>
</reference>
<evidence type="ECO:0000256" key="1">
    <source>
        <dbReference type="SAM" id="MobiDB-lite"/>
    </source>
</evidence>
<dbReference type="AlphaFoldDB" id="A0A0B1RRX6"/>
<feature type="compositionally biased region" description="Basic and acidic residues" evidence="1">
    <location>
        <begin position="112"/>
        <end position="127"/>
    </location>
</feature>
<feature type="region of interest" description="Disordered" evidence="1">
    <location>
        <begin position="94"/>
        <end position="131"/>
    </location>
</feature>
<accession>A0A0B1RRX6</accession>
<dbReference type="EMBL" id="KN612375">
    <property type="protein sequence ID" value="KHJ75813.1"/>
    <property type="molecule type" value="Genomic_DNA"/>
</dbReference>
<keyword evidence="3" id="KW-1185">Reference proteome</keyword>
<dbReference type="OrthoDB" id="10452374at2759"/>
<name>A0A0B1RRX6_OESDE</name>